<dbReference type="InterPro" id="IPR009739">
    <property type="entry name" value="LprI-like_N"/>
</dbReference>
<sequence length="289" mass="32341">MSEINALVDGWNGAAFQAPPQFIIIRLVTILEVFTRDWAARIINAGDPYATRGADLVKGTLKIDFALARALVGKEVSFGELISHELPINGIGDIDRVFSRLIDTPLFGHLSGVVDRWALKIEGKQSEPIMPDSDKVRNDLARLIEQRHIFVHELPEQRDVEAGVLDAYIHSTSQFVNAADEAFNTILYGDYPITQAEMNAVAAADAANVNEELLAILATLDVDGKDEDLRASQTAWEEYRDRQAEYRSGINHPGHGSIAPLLYSSEVEKLTRERIELLRWYRDREEGDM</sequence>
<gene>
    <name evidence="2" type="ORF">QGN17_10915</name>
</gene>
<evidence type="ECO:0000259" key="1">
    <source>
        <dbReference type="Pfam" id="PF07007"/>
    </source>
</evidence>
<evidence type="ECO:0000313" key="2">
    <source>
        <dbReference type="EMBL" id="MDH7639241.1"/>
    </source>
</evidence>
<keyword evidence="3" id="KW-1185">Reference proteome</keyword>
<feature type="domain" description="Lysozyme inhibitor LprI-like N-terminal" evidence="1">
    <location>
        <begin position="194"/>
        <end position="276"/>
    </location>
</feature>
<dbReference type="EMBL" id="JARYGZ010000001">
    <property type="protein sequence ID" value="MDH7639241.1"/>
    <property type="molecule type" value="Genomic_DNA"/>
</dbReference>
<dbReference type="Proteomes" id="UP001160625">
    <property type="component" value="Unassembled WGS sequence"/>
</dbReference>
<comment type="caution">
    <text evidence="2">The sequence shown here is derived from an EMBL/GenBank/DDBJ whole genome shotgun (WGS) entry which is preliminary data.</text>
</comment>
<reference evidence="2" key="1">
    <citation type="submission" date="2023-04" db="EMBL/GenBank/DDBJ databases">
        <title>Sphingomonas sp. MAHUQ-71 isolated from rice field.</title>
        <authorList>
            <person name="Huq M.A."/>
        </authorList>
    </citation>
    <scope>NUCLEOTIDE SEQUENCE</scope>
    <source>
        <strain evidence="2">MAHUQ-71</strain>
    </source>
</reference>
<organism evidence="2 3">
    <name type="scientific">Sphingomonas oryzagri</name>
    <dbReference type="NCBI Taxonomy" id="3042314"/>
    <lineage>
        <taxon>Bacteria</taxon>
        <taxon>Pseudomonadati</taxon>
        <taxon>Pseudomonadota</taxon>
        <taxon>Alphaproteobacteria</taxon>
        <taxon>Sphingomonadales</taxon>
        <taxon>Sphingomonadaceae</taxon>
        <taxon>Sphingomonas</taxon>
    </lineage>
</organism>
<proteinExistence type="predicted"/>
<protein>
    <submittedName>
        <fullName evidence="2">DUF1311 domain-containing protein</fullName>
    </submittedName>
</protein>
<dbReference type="Gene3D" id="1.20.1270.180">
    <property type="match status" value="1"/>
</dbReference>
<name>A0ABT6N1S5_9SPHN</name>
<dbReference type="Pfam" id="PF07007">
    <property type="entry name" value="LprI"/>
    <property type="match status" value="1"/>
</dbReference>
<evidence type="ECO:0000313" key="3">
    <source>
        <dbReference type="Proteomes" id="UP001160625"/>
    </source>
</evidence>
<dbReference type="RefSeq" id="WP_281044508.1">
    <property type="nucleotide sequence ID" value="NZ_JARYGZ010000001.1"/>
</dbReference>
<accession>A0ABT6N1S5</accession>